<dbReference type="PANTHER" id="PTHR47271">
    <property type="entry name" value="ARGININE DEIMINASE"/>
    <property type="match status" value="1"/>
</dbReference>
<keyword evidence="1" id="KW-0808">Transferase</keyword>
<accession>E3CWG1</accession>
<dbReference type="GO" id="GO:0016990">
    <property type="term" value="F:arginine deiminase activity"/>
    <property type="evidence" value="ECO:0007669"/>
    <property type="project" value="TreeGrafter"/>
</dbReference>
<dbReference type="SUPFAM" id="SSF55909">
    <property type="entry name" value="Pentein"/>
    <property type="match status" value="1"/>
</dbReference>
<organism evidence="1 2">
    <name type="scientific">Aminomonas paucivorans DSM 12260</name>
    <dbReference type="NCBI Taxonomy" id="584708"/>
    <lineage>
        <taxon>Bacteria</taxon>
        <taxon>Thermotogati</taxon>
        <taxon>Synergistota</taxon>
        <taxon>Synergistia</taxon>
        <taxon>Synergistales</taxon>
        <taxon>Synergistaceae</taxon>
        <taxon>Aminomonas</taxon>
    </lineage>
</organism>
<protein>
    <submittedName>
        <fullName evidence="1">Amidinotransferase</fullName>
    </submittedName>
</protein>
<gene>
    <name evidence="1" type="ORF">Apau_1902</name>
</gene>
<proteinExistence type="predicted"/>
<keyword evidence="2" id="KW-1185">Reference proteome</keyword>
<dbReference type="HOGENOM" id="CLU_057463_1_0_0"/>
<dbReference type="Gene3D" id="3.75.10.10">
    <property type="entry name" value="L-arginine/glycine Amidinotransferase, Chain A"/>
    <property type="match status" value="1"/>
</dbReference>
<dbReference type="GO" id="GO:0016740">
    <property type="term" value="F:transferase activity"/>
    <property type="evidence" value="ECO:0007669"/>
    <property type="project" value="UniProtKB-KW"/>
</dbReference>
<sequence>MKLRDSAQYYHLVLRRIPSRALPAFEDEDMQARVWGRRWGVYDDVGPLRTVLLHRPGEEILRMTSDRYDPELDALIDDEEQWYFRSDRGPDLGAMQREHDAFAEVLRGCGTEVVYLEGGPRDPNAMFVRDNGIVVKGGAVVGRMGPVGKPYGTGRRGEEAFLSRKLAELGMPILHTVHGAGLLEGGSFTFLNERTAVVGTSSRQNAAGVDQLRCVLRHQDTELLEVPLVGYSMHIDGALLMVDRDKALVQVERLPFWFLEKLAELGIEAIPVDFRDDGGAAINCLAVAPGKVILDASAVWTAELLTKRGCTVLTTPYEECRKHGGGLHCSSLPLLRDRS</sequence>
<evidence type="ECO:0000313" key="1">
    <source>
        <dbReference type="EMBL" id="EFQ24316.1"/>
    </source>
</evidence>
<dbReference type="AlphaFoldDB" id="E3CWG1"/>
<dbReference type="STRING" id="584708.Apau_1902"/>
<evidence type="ECO:0000313" key="2">
    <source>
        <dbReference type="Proteomes" id="UP000005096"/>
    </source>
</evidence>
<dbReference type="OrthoDB" id="9807502at2"/>
<dbReference type="Proteomes" id="UP000005096">
    <property type="component" value="Chromosome"/>
</dbReference>
<dbReference type="PANTHER" id="PTHR47271:SF2">
    <property type="entry name" value="ARGININE DEIMINASE"/>
    <property type="match status" value="1"/>
</dbReference>
<dbReference type="EMBL" id="CM001022">
    <property type="protein sequence ID" value="EFQ24316.1"/>
    <property type="molecule type" value="Genomic_DNA"/>
</dbReference>
<name>E3CWG1_9BACT</name>
<dbReference type="RefSeq" id="WP_006301549.1">
    <property type="nucleotide sequence ID" value="NZ_CM001022.1"/>
</dbReference>
<dbReference type="eggNOG" id="COG1834">
    <property type="taxonomic scope" value="Bacteria"/>
</dbReference>
<dbReference type="GO" id="GO:0019546">
    <property type="term" value="P:L-arginine deiminase pathway"/>
    <property type="evidence" value="ECO:0007669"/>
    <property type="project" value="TreeGrafter"/>
</dbReference>
<reference evidence="1 2" key="1">
    <citation type="journal article" date="2010" name="Stand. Genomic Sci.">
        <title>Non-contiguous finished genome sequence of Aminomonas paucivorans type strain (GLU-3).</title>
        <authorList>
            <person name="Pitluck S."/>
            <person name="Yasawong M."/>
            <person name="Held B."/>
            <person name="Lapidus A."/>
            <person name="Nolan M."/>
            <person name="Copeland A."/>
            <person name="Lucas S."/>
            <person name="Del Rio T.G."/>
            <person name="Tice H."/>
            <person name="Cheng J.F."/>
            <person name="Chertkov O."/>
            <person name="Goodwin L."/>
            <person name="Tapia R."/>
            <person name="Han C."/>
            <person name="Liolios K."/>
            <person name="Ivanova N."/>
            <person name="Mavromatis K."/>
            <person name="Ovchinnikova G."/>
            <person name="Pati A."/>
            <person name="Chen A."/>
            <person name="Palaniappan K."/>
            <person name="Land M."/>
            <person name="Hauser L."/>
            <person name="Chang Y.J."/>
            <person name="Jeffries C.D."/>
            <person name="Pukall R."/>
            <person name="Spring S."/>
            <person name="Rohde M."/>
            <person name="Sikorski J."/>
            <person name="Goker M."/>
            <person name="Woyke T."/>
            <person name="Bristow J."/>
            <person name="Eisen J.A."/>
            <person name="Markowitz V."/>
            <person name="Hugenholtz P."/>
            <person name="Kyrpides N.C."/>
            <person name="Klenk H.P."/>
        </authorList>
    </citation>
    <scope>NUCLEOTIDE SEQUENCE [LARGE SCALE GENOMIC DNA]</scope>
    <source>
        <strain evidence="1 2">DSM 12260</strain>
    </source>
</reference>
<dbReference type="Pfam" id="PF02274">
    <property type="entry name" value="ADI"/>
    <property type="match status" value="1"/>
</dbReference>
<dbReference type="Pfam" id="PF19420">
    <property type="entry name" value="DDAH_eukar"/>
    <property type="match status" value="1"/>
</dbReference>
<dbReference type="PaxDb" id="584708-Apau_1902"/>